<name>A0A225W7P5_9STRA</name>
<evidence type="ECO:0000256" key="1">
    <source>
        <dbReference type="SAM" id="MobiDB-lite"/>
    </source>
</evidence>
<dbReference type="OrthoDB" id="126439at2759"/>
<feature type="region of interest" description="Disordered" evidence="1">
    <location>
        <begin position="72"/>
        <end position="92"/>
    </location>
</feature>
<organism evidence="2 3">
    <name type="scientific">Phytophthora megakarya</name>
    <dbReference type="NCBI Taxonomy" id="4795"/>
    <lineage>
        <taxon>Eukaryota</taxon>
        <taxon>Sar</taxon>
        <taxon>Stramenopiles</taxon>
        <taxon>Oomycota</taxon>
        <taxon>Peronosporomycetes</taxon>
        <taxon>Peronosporales</taxon>
        <taxon>Peronosporaceae</taxon>
        <taxon>Phytophthora</taxon>
    </lineage>
</organism>
<reference evidence="3" key="1">
    <citation type="submission" date="2017-03" db="EMBL/GenBank/DDBJ databases">
        <title>Phytopthora megakarya and P. palmivora, two closely related causual agents of cacao black pod achieved similar genome size and gene model numbers by different mechanisms.</title>
        <authorList>
            <person name="Ali S."/>
            <person name="Shao J."/>
            <person name="Larry D.J."/>
            <person name="Kronmiller B."/>
            <person name="Shen D."/>
            <person name="Strem M.D."/>
            <person name="Melnick R.L."/>
            <person name="Guiltinan M.J."/>
            <person name="Tyler B.M."/>
            <person name="Meinhardt L.W."/>
            <person name="Bailey B.A."/>
        </authorList>
    </citation>
    <scope>NUCLEOTIDE SEQUENCE [LARGE SCALE GENOMIC DNA]</scope>
    <source>
        <strain evidence="3">zdho120</strain>
    </source>
</reference>
<dbReference type="EMBL" id="NBNE01001541">
    <property type="protein sequence ID" value="OWZ13595.1"/>
    <property type="molecule type" value="Genomic_DNA"/>
</dbReference>
<comment type="caution">
    <text evidence="2">The sequence shown here is derived from an EMBL/GenBank/DDBJ whole genome shotgun (WGS) entry which is preliminary data.</text>
</comment>
<gene>
    <name evidence="2" type="ORF">PHMEG_00013056</name>
</gene>
<dbReference type="STRING" id="4795.A0A225W7P5"/>
<proteinExistence type="predicted"/>
<keyword evidence="3" id="KW-1185">Reference proteome</keyword>
<dbReference type="Proteomes" id="UP000198211">
    <property type="component" value="Unassembled WGS sequence"/>
</dbReference>
<evidence type="ECO:0000313" key="3">
    <source>
        <dbReference type="Proteomes" id="UP000198211"/>
    </source>
</evidence>
<dbReference type="AlphaFoldDB" id="A0A225W7P5"/>
<evidence type="ECO:0000313" key="2">
    <source>
        <dbReference type="EMBL" id="OWZ13595.1"/>
    </source>
</evidence>
<sequence length="92" mass="10502">MTIADKFASEWSSILSRQHNEVGSMRMEFEFDRFTTIPHDRRLDLADNKQLMQEVTQDEVVSAIESLNRHNAAGSDGINNDLSRATGMTRCR</sequence>
<accession>A0A225W7P5</accession>
<protein>
    <submittedName>
        <fullName evidence="2">Uncharacterized protein</fullName>
    </submittedName>
</protein>